<keyword evidence="3" id="KW-1185">Reference proteome</keyword>
<evidence type="ECO:0000256" key="1">
    <source>
        <dbReference type="SAM" id="MobiDB-lite"/>
    </source>
</evidence>
<organism evidence="2 3">
    <name type="scientific">Daphnia sinensis</name>
    <dbReference type="NCBI Taxonomy" id="1820382"/>
    <lineage>
        <taxon>Eukaryota</taxon>
        <taxon>Metazoa</taxon>
        <taxon>Ecdysozoa</taxon>
        <taxon>Arthropoda</taxon>
        <taxon>Crustacea</taxon>
        <taxon>Branchiopoda</taxon>
        <taxon>Diplostraca</taxon>
        <taxon>Cladocera</taxon>
        <taxon>Anomopoda</taxon>
        <taxon>Daphniidae</taxon>
        <taxon>Daphnia</taxon>
        <taxon>Daphnia similis group</taxon>
    </lineage>
</organism>
<reference evidence="2 3" key="1">
    <citation type="submission" date="2022-05" db="EMBL/GenBank/DDBJ databases">
        <title>A multi-omics perspective on studying reproductive biology in Daphnia sinensis.</title>
        <authorList>
            <person name="Jia J."/>
        </authorList>
    </citation>
    <scope>NUCLEOTIDE SEQUENCE [LARGE SCALE GENOMIC DNA]</scope>
    <source>
        <strain evidence="2 3">WSL</strain>
    </source>
</reference>
<gene>
    <name evidence="2" type="ORF">GHT06_018490</name>
</gene>
<evidence type="ECO:0000313" key="2">
    <source>
        <dbReference type="EMBL" id="KAI9555948.1"/>
    </source>
</evidence>
<feature type="compositionally biased region" description="Low complexity" evidence="1">
    <location>
        <begin position="239"/>
        <end position="251"/>
    </location>
</feature>
<dbReference type="GO" id="GO:0005681">
    <property type="term" value="C:spliceosomal complex"/>
    <property type="evidence" value="ECO:0007669"/>
    <property type="project" value="TreeGrafter"/>
</dbReference>
<protein>
    <submittedName>
        <fullName evidence="2">Uncharacterized protein</fullName>
    </submittedName>
</protein>
<sequence>MALAIPTALTSIDEEEEMMSDLEAIVDPERLKRLKTNGKMIHTKAGKKLLQSIRIGEDRDTVRALRANYVLDYDDLEKRHDRYVQCNAPNCTEHDLEGEKQWIQSVIYDHQSVLADCDDYLARSTSKSSASMTKRVSSRHSSISSRQAKIHEAERKEKEAELMLQQIEDEAKRREEEDAKIRDLDNYKRRVENERKQRELRDEMDRQRLNCAIMRQQLFELTADDQPGPTRASSVNSFVPTPTTQPTAAQPPVQPSTRLGSVNQGPSQGLGLSTHVPTMNLPPLASSFSYTPAVVTTISSSLVPAPSINTGSRQTSMSFPGNITTPSFVPAYPMYSTGFPGPSAPPPTAHNPPDVYTPDAWIHTLDSHQPLSVVPVSNHPE</sequence>
<dbReference type="PANTHER" id="PTHR13361">
    <property type="entry name" value="WW DOMAIN-BINDING PROTEIN 11"/>
    <property type="match status" value="1"/>
</dbReference>
<dbReference type="PANTHER" id="PTHR13361:SF1">
    <property type="entry name" value="WW DOMAIN-BINDING PROTEIN 11"/>
    <property type="match status" value="1"/>
</dbReference>
<dbReference type="Proteomes" id="UP000820818">
    <property type="component" value="Linkage Group LG7"/>
</dbReference>
<proteinExistence type="predicted"/>
<feature type="region of interest" description="Disordered" evidence="1">
    <location>
        <begin position="222"/>
        <end position="273"/>
    </location>
</feature>
<evidence type="ECO:0000313" key="3">
    <source>
        <dbReference type="Proteomes" id="UP000820818"/>
    </source>
</evidence>
<feature type="compositionally biased region" description="Polar residues" evidence="1">
    <location>
        <begin position="256"/>
        <end position="273"/>
    </location>
</feature>
<comment type="caution">
    <text evidence="2">The sequence shown here is derived from an EMBL/GenBank/DDBJ whole genome shotgun (WGS) entry which is preliminary data.</text>
</comment>
<dbReference type="EMBL" id="WJBH02000007">
    <property type="protein sequence ID" value="KAI9555948.1"/>
    <property type="molecule type" value="Genomic_DNA"/>
</dbReference>
<accession>A0AAD5LDZ9</accession>
<name>A0AAD5LDZ9_9CRUS</name>
<feature type="region of interest" description="Disordered" evidence="1">
    <location>
        <begin position="126"/>
        <end position="155"/>
    </location>
</feature>
<dbReference type="AlphaFoldDB" id="A0AAD5LDZ9"/>